<dbReference type="AlphaFoldDB" id="A0AAE1BE16"/>
<dbReference type="InterPro" id="IPR057191">
    <property type="entry name" value="DUF7869"/>
</dbReference>
<dbReference type="PANTHER" id="PTHR10773:SF19">
    <property type="match status" value="1"/>
</dbReference>
<dbReference type="EMBL" id="JAWDGP010000089">
    <property type="protein sequence ID" value="KAK3803801.1"/>
    <property type="molecule type" value="Genomic_DNA"/>
</dbReference>
<sequence length="228" mass="25776">MFRPTKAKGNPQLSTITIWSDGCGYQNRRTAVANMYYHLSLEMNVKVFQKYLVSGHTQMECDSVHSTSERHISKTDVYTPHEYALLVKTACRKRPYAVQVIDHSEVFALPSNAYFSSVRPGKKAGDPVVTDIKALCYEDGKVAFKLSHSENEFSELPQRIGPMEAPVYEQKKNYGQKICRSHGAKICHASSRPSLLQQYPTRINAILLILKPMKIETGKLAKSTVHKR</sequence>
<dbReference type="Pfam" id="PF25273">
    <property type="entry name" value="DUF7869"/>
    <property type="match status" value="1"/>
</dbReference>
<comment type="caution">
    <text evidence="2">The sequence shown here is derived from an EMBL/GenBank/DDBJ whole genome shotgun (WGS) entry which is preliminary data.</text>
</comment>
<reference evidence="2" key="1">
    <citation type="journal article" date="2023" name="G3 (Bethesda)">
        <title>A reference genome for the long-term kleptoplast-retaining sea slug Elysia crispata morphotype clarki.</title>
        <authorList>
            <person name="Eastman K.E."/>
            <person name="Pendleton A.L."/>
            <person name="Shaikh M.A."/>
            <person name="Suttiyut T."/>
            <person name="Ogas R."/>
            <person name="Tomko P."/>
            <person name="Gavelis G."/>
            <person name="Widhalm J.R."/>
            <person name="Wisecaver J.H."/>
        </authorList>
    </citation>
    <scope>NUCLEOTIDE SEQUENCE</scope>
    <source>
        <strain evidence="2">ECLA1</strain>
    </source>
</reference>
<feature type="domain" description="DUF7869" evidence="1">
    <location>
        <begin position="14"/>
        <end position="101"/>
    </location>
</feature>
<gene>
    <name evidence="2" type="ORF">RRG08_026036</name>
</gene>
<evidence type="ECO:0000259" key="1">
    <source>
        <dbReference type="Pfam" id="PF25273"/>
    </source>
</evidence>
<protein>
    <recommendedName>
        <fullName evidence="1">DUF7869 domain-containing protein</fullName>
    </recommendedName>
</protein>
<dbReference type="Proteomes" id="UP001283361">
    <property type="component" value="Unassembled WGS sequence"/>
</dbReference>
<name>A0AAE1BE16_9GAST</name>
<proteinExistence type="predicted"/>
<evidence type="ECO:0000313" key="2">
    <source>
        <dbReference type="EMBL" id="KAK3803801.1"/>
    </source>
</evidence>
<accession>A0AAE1BE16</accession>
<evidence type="ECO:0000313" key="3">
    <source>
        <dbReference type="Proteomes" id="UP001283361"/>
    </source>
</evidence>
<keyword evidence="3" id="KW-1185">Reference proteome</keyword>
<dbReference type="PANTHER" id="PTHR10773">
    <property type="entry name" value="DNA-DIRECTED RNA POLYMERASES I, II, AND III SUBUNIT RPABC2"/>
    <property type="match status" value="1"/>
</dbReference>
<organism evidence="2 3">
    <name type="scientific">Elysia crispata</name>
    <name type="common">lettuce slug</name>
    <dbReference type="NCBI Taxonomy" id="231223"/>
    <lineage>
        <taxon>Eukaryota</taxon>
        <taxon>Metazoa</taxon>
        <taxon>Spiralia</taxon>
        <taxon>Lophotrochozoa</taxon>
        <taxon>Mollusca</taxon>
        <taxon>Gastropoda</taxon>
        <taxon>Heterobranchia</taxon>
        <taxon>Euthyneura</taxon>
        <taxon>Panpulmonata</taxon>
        <taxon>Sacoglossa</taxon>
        <taxon>Placobranchoidea</taxon>
        <taxon>Plakobranchidae</taxon>
        <taxon>Elysia</taxon>
    </lineage>
</organism>